<evidence type="ECO:0000313" key="32">
    <source>
        <dbReference type="Proteomes" id="UP001153737"/>
    </source>
</evidence>
<evidence type="ECO:0000256" key="19">
    <source>
        <dbReference type="ARBA" id="ARBA00023125"/>
    </source>
</evidence>
<evidence type="ECO:0000256" key="18">
    <source>
        <dbReference type="ARBA" id="ARBA00023014"/>
    </source>
</evidence>
<dbReference type="CDD" id="cd18808">
    <property type="entry name" value="SF1_C_Upf1"/>
    <property type="match status" value="1"/>
</dbReference>
<reference evidence="31" key="2">
    <citation type="submission" date="2022-10" db="EMBL/GenBank/DDBJ databases">
        <authorList>
            <consortium name="ENA_rothamsted_submissions"/>
            <consortium name="culmorum"/>
            <person name="King R."/>
        </authorList>
    </citation>
    <scope>NUCLEOTIDE SEQUENCE</scope>
</reference>
<evidence type="ECO:0000256" key="26">
    <source>
        <dbReference type="SAM" id="MobiDB-lite"/>
    </source>
</evidence>
<evidence type="ECO:0000256" key="9">
    <source>
        <dbReference type="ARBA" id="ARBA00022722"/>
    </source>
</evidence>
<keyword evidence="7" id="KW-0004">4Fe-4S</keyword>
<comment type="catalytic activity">
    <reaction evidence="25">
        <text>ATP + H2O = ADP + phosphate + H(+)</text>
        <dbReference type="Rhea" id="RHEA:13065"/>
        <dbReference type="ChEBI" id="CHEBI:15377"/>
        <dbReference type="ChEBI" id="CHEBI:15378"/>
        <dbReference type="ChEBI" id="CHEBI:30616"/>
        <dbReference type="ChEBI" id="CHEBI:43474"/>
        <dbReference type="ChEBI" id="CHEBI:456216"/>
        <dbReference type="EC" id="3.6.4.12"/>
    </reaction>
</comment>
<evidence type="ECO:0000259" key="29">
    <source>
        <dbReference type="Pfam" id="PF13087"/>
    </source>
</evidence>
<evidence type="ECO:0000256" key="4">
    <source>
        <dbReference type="ARBA" id="ARBA00007913"/>
    </source>
</evidence>
<feature type="domain" description="DNA2/NAM7 helicase helicase" evidence="28">
    <location>
        <begin position="1054"/>
        <end position="1122"/>
    </location>
</feature>
<evidence type="ECO:0000256" key="8">
    <source>
        <dbReference type="ARBA" id="ARBA00022705"/>
    </source>
</evidence>
<name>A0A9N9X3Y3_PHACE</name>
<dbReference type="InterPro" id="IPR011604">
    <property type="entry name" value="PDDEXK-like_dom_sf"/>
</dbReference>
<dbReference type="InterPro" id="IPR027417">
    <property type="entry name" value="P-loop_NTPase"/>
</dbReference>
<dbReference type="GO" id="GO:0005524">
    <property type="term" value="F:ATP binding"/>
    <property type="evidence" value="ECO:0007669"/>
    <property type="project" value="UniProtKB-KW"/>
</dbReference>
<keyword evidence="18" id="KW-0411">Iron-sulfur</keyword>
<keyword evidence="15" id="KW-0347">Helicase</keyword>
<keyword evidence="8" id="KW-0235">DNA replication</keyword>
<evidence type="ECO:0000256" key="10">
    <source>
        <dbReference type="ARBA" id="ARBA00022723"/>
    </source>
</evidence>
<evidence type="ECO:0000256" key="22">
    <source>
        <dbReference type="ARBA" id="ARBA00023242"/>
    </source>
</evidence>
<dbReference type="GO" id="GO:0006281">
    <property type="term" value="P:DNA repair"/>
    <property type="evidence" value="ECO:0007669"/>
    <property type="project" value="UniProtKB-KW"/>
</dbReference>
<feature type="compositionally biased region" description="Basic and acidic residues" evidence="26">
    <location>
        <begin position="62"/>
        <end position="75"/>
    </location>
</feature>
<evidence type="ECO:0000256" key="16">
    <source>
        <dbReference type="ARBA" id="ARBA00022840"/>
    </source>
</evidence>
<dbReference type="InterPro" id="IPR026851">
    <property type="entry name" value="Dna2/JHS1_DEXXQ-box"/>
</dbReference>
<keyword evidence="9" id="KW-0540">Nuclease</keyword>
<dbReference type="GO" id="GO:0051539">
    <property type="term" value="F:4 iron, 4 sulfur cluster binding"/>
    <property type="evidence" value="ECO:0007669"/>
    <property type="project" value="UniProtKB-KW"/>
</dbReference>
<dbReference type="CDD" id="cd22318">
    <property type="entry name" value="DNA2_N-like"/>
    <property type="match status" value="1"/>
</dbReference>
<dbReference type="SUPFAM" id="SSF52540">
    <property type="entry name" value="P-loop containing nucleoside triphosphate hydrolases"/>
    <property type="match status" value="1"/>
</dbReference>
<dbReference type="GO" id="GO:0043139">
    <property type="term" value="F:5'-3' DNA helicase activity"/>
    <property type="evidence" value="ECO:0007669"/>
    <property type="project" value="TreeGrafter"/>
</dbReference>
<evidence type="ECO:0000256" key="12">
    <source>
        <dbReference type="ARBA" id="ARBA00022759"/>
    </source>
</evidence>
<keyword evidence="22" id="KW-0539">Nucleus</keyword>
<dbReference type="Proteomes" id="UP001153737">
    <property type="component" value="Chromosome 5"/>
</dbReference>
<dbReference type="InterPro" id="IPR014808">
    <property type="entry name" value="DNA_replication_fac_Dna2_N"/>
</dbReference>
<evidence type="ECO:0000259" key="30">
    <source>
        <dbReference type="Pfam" id="PF21123"/>
    </source>
</evidence>
<keyword evidence="16" id="KW-0067">ATP-binding</keyword>
<evidence type="ECO:0000313" key="31">
    <source>
        <dbReference type="EMBL" id="CAG9821751.1"/>
    </source>
</evidence>
<dbReference type="GO" id="GO:0005634">
    <property type="term" value="C:nucleus"/>
    <property type="evidence" value="ECO:0007669"/>
    <property type="project" value="UniProtKB-SubCell"/>
</dbReference>
<dbReference type="GO" id="GO:0004519">
    <property type="term" value="F:endonuclease activity"/>
    <property type="evidence" value="ECO:0007669"/>
    <property type="project" value="UniProtKB-KW"/>
</dbReference>
<dbReference type="Gene3D" id="3.90.320.10">
    <property type="match status" value="1"/>
</dbReference>
<dbReference type="CDD" id="cd18041">
    <property type="entry name" value="DEXXQc_DNA2"/>
    <property type="match status" value="1"/>
</dbReference>
<evidence type="ECO:0000256" key="11">
    <source>
        <dbReference type="ARBA" id="ARBA00022741"/>
    </source>
</evidence>
<dbReference type="Pfam" id="PF08696">
    <property type="entry name" value="Dna2"/>
    <property type="match status" value="1"/>
</dbReference>
<dbReference type="Pfam" id="PF13086">
    <property type="entry name" value="AAA_11"/>
    <property type="match status" value="2"/>
</dbReference>
<evidence type="ECO:0000256" key="21">
    <source>
        <dbReference type="ARBA" id="ARBA00023204"/>
    </source>
</evidence>
<protein>
    <recommendedName>
        <fullName evidence="6">DNA replication ATP-dependent helicase/nuclease DNA2</fullName>
        <ecNumber evidence="5">3.6.4.12</ecNumber>
    </recommendedName>
    <alternativeName>
        <fullName evidence="24">DNA replication ATP-dependent helicase-like homolog</fullName>
    </alternativeName>
</protein>
<keyword evidence="12" id="KW-0255">Endonuclease</keyword>
<evidence type="ECO:0000256" key="14">
    <source>
        <dbReference type="ARBA" id="ARBA00022801"/>
    </source>
</evidence>
<dbReference type="OrthoDB" id="306218at2759"/>
<dbReference type="Pfam" id="PF21123">
    <property type="entry name" value="Dna2_Rift"/>
    <property type="match status" value="1"/>
</dbReference>
<evidence type="ECO:0000256" key="17">
    <source>
        <dbReference type="ARBA" id="ARBA00023004"/>
    </source>
</evidence>
<keyword evidence="11" id="KW-0547">Nucleotide-binding</keyword>
<evidence type="ECO:0000256" key="1">
    <source>
        <dbReference type="ARBA" id="ARBA00001966"/>
    </source>
</evidence>
<dbReference type="PANTHER" id="PTHR43788:SF8">
    <property type="entry name" value="DNA-BINDING PROTEIN SMUBP-2"/>
    <property type="match status" value="1"/>
</dbReference>
<comment type="cofactor">
    <cofactor evidence="1">
        <name>[4Fe-4S] cluster</name>
        <dbReference type="ChEBI" id="CHEBI:49883"/>
    </cofactor>
</comment>
<keyword evidence="21" id="KW-0234">DNA repair</keyword>
<feature type="region of interest" description="Disordered" evidence="26">
    <location>
        <begin position="155"/>
        <end position="235"/>
    </location>
</feature>
<dbReference type="InterPro" id="IPR050534">
    <property type="entry name" value="Coronavir_polyprotein_1ab"/>
</dbReference>
<keyword evidence="32" id="KW-1185">Reference proteome</keyword>
<dbReference type="GO" id="GO:0005739">
    <property type="term" value="C:mitochondrion"/>
    <property type="evidence" value="ECO:0007669"/>
    <property type="project" value="UniProtKB-SubCell"/>
</dbReference>
<proteinExistence type="inferred from homology"/>
<evidence type="ECO:0000256" key="3">
    <source>
        <dbReference type="ARBA" id="ARBA00004173"/>
    </source>
</evidence>
<dbReference type="Pfam" id="PF13087">
    <property type="entry name" value="AAA_12"/>
    <property type="match status" value="1"/>
</dbReference>
<reference evidence="31" key="1">
    <citation type="submission" date="2022-01" db="EMBL/GenBank/DDBJ databases">
        <authorList>
            <person name="King R."/>
        </authorList>
    </citation>
    <scope>NUCLEOTIDE SEQUENCE</scope>
</reference>
<dbReference type="GO" id="GO:0006260">
    <property type="term" value="P:DNA replication"/>
    <property type="evidence" value="ECO:0007669"/>
    <property type="project" value="UniProtKB-KW"/>
</dbReference>
<keyword evidence="14" id="KW-0378">Hydrolase</keyword>
<dbReference type="Gene3D" id="3.40.50.300">
    <property type="entry name" value="P-loop containing nucleotide triphosphate hydrolases"/>
    <property type="match status" value="2"/>
</dbReference>
<comment type="subcellular location">
    <subcellularLocation>
        <location evidence="3">Mitochondrion</location>
    </subcellularLocation>
    <subcellularLocation>
        <location evidence="2">Nucleus</location>
    </subcellularLocation>
</comment>
<keyword evidence="20" id="KW-0496">Mitochondrion</keyword>
<feature type="compositionally biased region" description="Low complexity" evidence="26">
    <location>
        <begin position="17"/>
        <end position="26"/>
    </location>
</feature>
<dbReference type="GO" id="GO:0017116">
    <property type="term" value="F:single-stranded DNA helicase activity"/>
    <property type="evidence" value="ECO:0007669"/>
    <property type="project" value="InterPro"/>
</dbReference>
<evidence type="ECO:0000259" key="27">
    <source>
        <dbReference type="Pfam" id="PF08696"/>
    </source>
</evidence>
<evidence type="ECO:0000259" key="28">
    <source>
        <dbReference type="Pfam" id="PF13086"/>
    </source>
</evidence>
<sequence length="1389" mass="156881">MKKTTQSKVVQQVTGNSKISSFFSKITKSRLSSDLQRSKNNTVVLQDSDDDFVDSPNHSSRPNRENRRVGDKENNSTKNNSKKTETKKRKVDEMNGDNPPHKKSNASTKPKPLSPKDQSITEKHQPGNVTPSKQMIFIKSPEHLLSPEALRIYHTPEKEQERIQDRIRTPTSKKLLFNNDEQSPSSNGSKNTNPLIFPSTSSVMEDVKSPPYKLNRTPKKESVPKSPRKTPNKVKRTPKKLFEKSPDNLNKFNVQVIADFIKITPSKSNINPTEDDDVIFVKSTDKIQSSILKFVSPVASNSSLKAKQQNESTPKKNIENEFTLPTDKIRTKLDFADCVKIVPKESVEITPKNKSPEKSHETQGKIDLTDIYLDFDDNWEEDILKDLEEYNLDLTKSHHCEIVSINPFPTKSVLTLKSTKSGEKAICNLQGFWVHTMLGIGDIVHVTAKQIGQEWIVDNDVGLLVYEPDLLISTTSVVNSLWCKRRSVLTERFRGFEPSNKQMLVGTLVHSLLQFVLRNKVSSDKQMVAIVKNLIKERKIMKDLYECGVSLQTVETEVIDFIPKIHQFISLYLTTANVDSNRIKNKEDWKGMIQSIDDIEENIWCPELGVKGKVDVSIKTDHHSMPLELKTGRATVSLEHKGQVMLYIMMMKKMGYNVPSGLLLYLREGVLREITATQKEKRDIMLLRNDLTYYLTRPPKIVENEGVEKKLLPPELPAPINHPSCQKCPYNVICTSYAKYSDENISKNKILKNIQDEALEHITESHLNYIMKWVTLLALEANSDKQAKDVRQIYTLTPQEREINGKCIINLKITHIADECDGVFEHSFERINADFTCNFFSNGIVESNYVVISTNSRPAVATGFVTNITATTISVTLDRNLNKKYSNKTFHIDSYDSSSIQSYNLASLTLLLDISQRGEELRSIIIDKKPPTFKKALPKSIGTKGKEILRKLNIVQQRAVLRAIAANEYFLIKGMPGTGKTATIVALIQLLYEMDKSVLITSHTHSAVDNVCIKLLDCGVKLMKLGSESRMHPKLRACSENSLTKHCNTPEELEKVYNSMQIVAVTCLGSGHPLLTKRSFDICIVDESTQVLQSSVIRPLHAAKTFVLIGDPDQLPAVVISKEAKEMGMSESLFERLYQENAVTSLNLNYRMNRRITEVANGLTYNGELLIGNEMVANATLKYTNKEIFTSCQNWISSALDSSLENSVQFLDTGPVWNLEHNVPWMISKNDSSGQNDNDHCVNIYETAVTLKLVQTLLKAGVPATEIGVIATYRRQVAQISALIQCEHLDVSTVDQFQGKDKSVIIYSCAKSRDTSKHRVINKFELLEDHQRITVAITRSKHKLIIIGDVQTIAEYSTFKKLLPILQSNIIRLPETEGFQWESVLDISV</sequence>
<dbReference type="InterPro" id="IPR041677">
    <property type="entry name" value="DNA2/NAM7_AAA_11"/>
</dbReference>
<keyword evidence="10" id="KW-0479">Metal-binding</keyword>
<evidence type="ECO:0000256" key="20">
    <source>
        <dbReference type="ARBA" id="ARBA00023128"/>
    </source>
</evidence>
<keyword evidence="13" id="KW-0227">DNA damage</keyword>
<evidence type="ECO:0000256" key="13">
    <source>
        <dbReference type="ARBA" id="ARBA00022763"/>
    </source>
</evidence>
<feature type="region of interest" description="Disordered" evidence="26">
    <location>
        <begin position="1"/>
        <end position="143"/>
    </location>
</feature>
<dbReference type="InterPro" id="IPR048459">
    <property type="entry name" value="DNA2_Rift"/>
</dbReference>
<evidence type="ECO:0000256" key="24">
    <source>
        <dbReference type="ARBA" id="ARBA00032548"/>
    </source>
</evidence>
<feature type="compositionally biased region" description="Basic residues" evidence="26">
    <location>
        <begin position="226"/>
        <end position="235"/>
    </location>
</feature>
<evidence type="ECO:0000256" key="7">
    <source>
        <dbReference type="ARBA" id="ARBA00022485"/>
    </source>
</evidence>
<feature type="domain" description="DNA2/NAM7 helicase-like C-terminal" evidence="29">
    <location>
        <begin position="1129"/>
        <end position="1350"/>
    </location>
</feature>
<dbReference type="EMBL" id="OU896711">
    <property type="protein sequence ID" value="CAG9821751.1"/>
    <property type="molecule type" value="Genomic_DNA"/>
</dbReference>
<evidence type="ECO:0000256" key="6">
    <source>
        <dbReference type="ARBA" id="ARBA00021516"/>
    </source>
</evidence>
<feature type="compositionally biased region" description="Polar residues" evidence="26">
    <location>
        <begin position="179"/>
        <end position="203"/>
    </location>
</feature>
<keyword evidence="23" id="KW-0511">Multifunctional enzyme</keyword>
<feature type="domain" description="DNA2 rift barrel" evidence="30">
    <location>
        <begin position="799"/>
        <end position="894"/>
    </location>
</feature>
<dbReference type="InterPro" id="IPR047187">
    <property type="entry name" value="SF1_C_Upf1"/>
</dbReference>
<evidence type="ECO:0000256" key="5">
    <source>
        <dbReference type="ARBA" id="ARBA00012551"/>
    </source>
</evidence>
<gene>
    <name evidence="31" type="ORF">PHAECO_LOCUS9461</name>
</gene>
<feature type="compositionally biased region" description="Polar residues" evidence="26">
    <location>
        <begin position="30"/>
        <end position="45"/>
    </location>
</feature>
<dbReference type="GO" id="GO:0046872">
    <property type="term" value="F:metal ion binding"/>
    <property type="evidence" value="ECO:0007669"/>
    <property type="project" value="UniProtKB-KW"/>
</dbReference>
<feature type="compositionally biased region" description="Polar residues" evidence="26">
    <location>
        <begin position="1"/>
        <end position="16"/>
    </location>
</feature>
<evidence type="ECO:0000256" key="25">
    <source>
        <dbReference type="ARBA" id="ARBA00047995"/>
    </source>
</evidence>
<feature type="domain" description="DNA replication factor Dna2 N-terminal" evidence="27">
    <location>
        <begin position="419"/>
        <end position="619"/>
    </location>
</feature>
<keyword evidence="17" id="KW-0408">Iron</keyword>
<keyword evidence="19" id="KW-0238">DNA-binding</keyword>
<dbReference type="GO" id="GO:0016787">
    <property type="term" value="F:hydrolase activity"/>
    <property type="evidence" value="ECO:0007669"/>
    <property type="project" value="UniProtKB-KW"/>
</dbReference>
<feature type="compositionally biased region" description="Basic and acidic residues" evidence="26">
    <location>
        <begin position="155"/>
        <end position="168"/>
    </location>
</feature>
<dbReference type="EC" id="3.6.4.12" evidence="5"/>
<evidence type="ECO:0000256" key="23">
    <source>
        <dbReference type="ARBA" id="ARBA00023268"/>
    </source>
</evidence>
<dbReference type="PANTHER" id="PTHR43788">
    <property type="entry name" value="DNA2/NAM7 HELICASE FAMILY MEMBER"/>
    <property type="match status" value="1"/>
</dbReference>
<comment type="similarity">
    <text evidence="4">Belongs to the DNA2/NAM7 helicase family.</text>
</comment>
<dbReference type="GO" id="GO:0003677">
    <property type="term" value="F:DNA binding"/>
    <property type="evidence" value="ECO:0007669"/>
    <property type="project" value="UniProtKB-KW"/>
</dbReference>
<evidence type="ECO:0000256" key="15">
    <source>
        <dbReference type="ARBA" id="ARBA00022806"/>
    </source>
</evidence>
<evidence type="ECO:0000256" key="2">
    <source>
        <dbReference type="ARBA" id="ARBA00004123"/>
    </source>
</evidence>
<feature type="domain" description="DNA2/NAM7 helicase helicase" evidence="28">
    <location>
        <begin position="951"/>
        <end position="1051"/>
    </location>
</feature>
<organism evidence="31 32">
    <name type="scientific">Phaedon cochleariae</name>
    <name type="common">Mustard beetle</name>
    <dbReference type="NCBI Taxonomy" id="80249"/>
    <lineage>
        <taxon>Eukaryota</taxon>
        <taxon>Metazoa</taxon>
        <taxon>Ecdysozoa</taxon>
        <taxon>Arthropoda</taxon>
        <taxon>Hexapoda</taxon>
        <taxon>Insecta</taxon>
        <taxon>Pterygota</taxon>
        <taxon>Neoptera</taxon>
        <taxon>Endopterygota</taxon>
        <taxon>Coleoptera</taxon>
        <taxon>Polyphaga</taxon>
        <taxon>Cucujiformia</taxon>
        <taxon>Chrysomeloidea</taxon>
        <taxon>Chrysomelidae</taxon>
        <taxon>Chrysomelinae</taxon>
        <taxon>Chrysomelini</taxon>
        <taxon>Phaedon</taxon>
    </lineage>
</organism>
<dbReference type="InterPro" id="IPR041679">
    <property type="entry name" value="DNA2/NAM7-like_C"/>
</dbReference>
<accession>A0A9N9X3Y3</accession>